<protein>
    <submittedName>
        <fullName evidence="4">S9 family peptidase</fullName>
    </submittedName>
</protein>
<dbReference type="Gene3D" id="3.40.50.1820">
    <property type="entry name" value="alpha/beta hydrolase"/>
    <property type="match status" value="1"/>
</dbReference>
<feature type="chain" id="PRO_5017261930" evidence="2">
    <location>
        <begin position="23"/>
        <end position="646"/>
    </location>
</feature>
<evidence type="ECO:0000313" key="5">
    <source>
        <dbReference type="Proteomes" id="UP000266385"/>
    </source>
</evidence>
<proteinExistence type="predicted"/>
<dbReference type="GO" id="GO:0004252">
    <property type="term" value="F:serine-type endopeptidase activity"/>
    <property type="evidence" value="ECO:0007669"/>
    <property type="project" value="TreeGrafter"/>
</dbReference>
<evidence type="ECO:0000313" key="4">
    <source>
        <dbReference type="EMBL" id="RIJ28455.1"/>
    </source>
</evidence>
<evidence type="ECO:0000256" key="1">
    <source>
        <dbReference type="ARBA" id="ARBA00022801"/>
    </source>
</evidence>
<organism evidence="4 5">
    <name type="scientific">Henriciella mobilis</name>
    <dbReference type="NCBI Taxonomy" id="2305467"/>
    <lineage>
        <taxon>Bacteria</taxon>
        <taxon>Pseudomonadati</taxon>
        <taxon>Pseudomonadota</taxon>
        <taxon>Alphaproteobacteria</taxon>
        <taxon>Hyphomonadales</taxon>
        <taxon>Hyphomonadaceae</taxon>
        <taxon>Henriciella</taxon>
    </lineage>
</organism>
<feature type="domain" description="Peptidase S9 prolyl oligopeptidase catalytic" evidence="3">
    <location>
        <begin position="450"/>
        <end position="644"/>
    </location>
</feature>
<comment type="caution">
    <text evidence="4">The sequence shown here is derived from an EMBL/GenBank/DDBJ whole genome shotgun (WGS) entry which is preliminary data.</text>
</comment>
<feature type="signal peptide" evidence="2">
    <location>
        <begin position="1"/>
        <end position="22"/>
    </location>
</feature>
<sequence length="646" mass="72233">MFQRVIGTIAGALCLLSAPAIAQPEPVPVEVWADTNQVQSLDMAPDAERIAMLMRRDRAADPELIIFDTDDIQGSIQAIQTEGLIPQSVFWANDTHIVVELILETEDGGRPVYLPRTASYNVKTKKWQSLVRTTNRPNPRDPMQEFMGSLGIGEVVASLPDEKNKVLVSHTEDPGESPNYYITDVRNGNRDRVLRSGERFSSFTFDRAGQPRGAEEYDAARNRIVTYARISPDDDWKEIGALNADSRDVFSLVGFFNPGRPELATVVANEPGRDATAIYDVDIRTGEREMLFGTERYDAVGVIRSPRLSDGAKIVGYWYSDLEGTKPYYIDEYFGSLHASIEAAFPGKDVSIRRVSDDNSTTLIYVTSPQDPGSWYLIKDNKVAPVITRNPEIPEEALSPQELVTYTARDGMEISGYVTIPRDMEGPFPTIAMPHGGPWVRDEKGYDEWAQMLANKGYAVFQPNYRGSRGLGKKHWIAGDNQWGLSMQDDVEDGISKLVEMGVADPDKLGFFGWSYGGYSAFAAATRDNDMFNCIAAGAGVSDISRIRGGLAGSRFLREFQKPTISGVNPIEHTDKVTVPMLLIHGDYDTTVPVEHSRRWVSRLEDMGADVKYVEIEDMTHSPFWYEQNMQWLPELFEFFDTKCGF</sequence>
<dbReference type="EMBL" id="QWFX01000013">
    <property type="protein sequence ID" value="RIJ28455.1"/>
    <property type="molecule type" value="Genomic_DNA"/>
</dbReference>
<keyword evidence="5" id="KW-1185">Reference proteome</keyword>
<accession>A0A399RF12</accession>
<dbReference type="AlphaFoldDB" id="A0A399RF12"/>
<dbReference type="OrthoDB" id="128799at2"/>
<dbReference type="InterPro" id="IPR029058">
    <property type="entry name" value="AB_hydrolase_fold"/>
</dbReference>
<evidence type="ECO:0000259" key="3">
    <source>
        <dbReference type="Pfam" id="PF00326"/>
    </source>
</evidence>
<dbReference type="PANTHER" id="PTHR42776">
    <property type="entry name" value="SERINE PEPTIDASE S9 FAMILY MEMBER"/>
    <property type="match status" value="1"/>
</dbReference>
<name>A0A399RF12_9PROT</name>
<gene>
    <name evidence="4" type="ORF">D1223_13810</name>
</gene>
<dbReference type="RefSeq" id="WP_119376990.1">
    <property type="nucleotide sequence ID" value="NZ_QWFX01000013.1"/>
</dbReference>
<reference evidence="4 5" key="1">
    <citation type="submission" date="2018-08" db="EMBL/GenBank/DDBJ databases">
        <title>Henriciella mobilis sp. nov., isolated from seawater.</title>
        <authorList>
            <person name="Cheng H."/>
            <person name="Wu Y.-H."/>
            <person name="Xu X.-W."/>
            <person name="Guo L.-L."/>
        </authorList>
    </citation>
    <scope>NUCLEOTIDE SEQUENCE [LARGE SCALE GENOMIC DNA]</scope>
    <source>
        <strain evidence="4 5">JN25</strain>
    </source>
</reference>
<dbReference type="InterPro" id="IPR001375">
    <property type="entry name" value="Peptidase_S9_cat"/>
</dbReference>
<dbReference type="SUPFAM" id="SSF82171">
    <property type="entry name" value="DPP6 N-terminal domain-like"/>
    <property type="match status" value="1"/>
</dbReference>
<keyword evidence="1" id="KW-0378">Hydrolase</keyword>
<dbReference type="PANTHER" id="PTHR42776:SF27">
    <property type="entry name" value="DIPEPTIDYL PEPTIDASE FAMILY MEMBER 6"/>
    <property type="match status" value="1"/>
</dbReference>
<dbReference type="Pfam" id="PF00326">
    <property type="entry name" value="Peptidase_S9"/>
    <property type="match status" value="1"/>
</dbReference>
<dbReference type="GO" id="GO:0006508">
    <property type="term" value="P:proteolysis"/>
    <property type="evidence" value="ECO:0007669"/>
    <property type="project" value="InterPro"/>
</dbReference>
<dbReference type="SUPFAM" id="SSF53474">
    <property type="entry name" value="alpha/beta-Hydrolases"/>
    <property type="match status" value="1"/>
</dbReference>
<evidence type="ECO:0000256" key="2">
    <source>
        <dbReference type="SAM" id="SignalP"/>
    </source>
</evidence>
<keyword evidence="2" id="KW-0732">Signal</keyword>
<dbReference type="Proteomes" id="UP000266385">
    <property type="component" value="Unassembled WGS sequence"/>
</dbReference>